<evidence type="ECO:0000256" key="4">
    <source>
        <dbReference type="ARBA" id="ARBA00022692"/>
    </source>
</evidence>
<organism evidence="10 11">
    <name type="scientific">Ammonifex thiophilus</name>
    <dbReference type="NCBI Taxonomy" id="444093"/>
    <lineage>
        <taxon>Bacteria</taxon>
        <taxon>Bacillati</taxon>
        <taxon>Bacillota</taxon>
        <taxon>Clostridia</taxon>
        <taxon>Thermoanaerobacterales</taxon>
        <taxon>Thermoanaerobacteraceae</taxon>
        <taxon>Ammonifex</taxon>
    </lineage>
</organism>
<keyword evidence="6 9" id="KW-0915">Sodium</keyword>
<evidence type="ECO:0000256" key="7">
    <source>
        <dbReference type="ARBA" id="ARBA00023136"/>
    </source>
</evidence>
<feature type="transmembrane region" description="Helical" evidence="9">
    <location>
        <begin position="158"/>
        <end position="179"/>
    </location>
</feature>
<dbReference type="PANTHER" id="PTHR30341">
    <property type="entry name" value="SODIUM ION/PROTON ANTIPORTER NHAA-RELATED"/>
    <property type="match status" value="1"/>
</dbReference>
<evidence type="ECO:0000256" key="5">
    <source>
        <dbReference type="ARBA" id="ARBA00022989"/>
    </source>
</evidence>
<feature type="transmembrane region" description="Helical" evidence="9">
    <location>
        <begin position="296"/>
        <end position="317"/>
    </location>
</feature>
<evidence type="ECO:0000256" key="3">
    <source>
        <dbReference type="ARBA" id="ARBA00022475"/>
    </source>
</evidence>
<evidence type="ECO:0000313" key="10">
    <source>
        <dbReference type="EMBL" id="RDV84525.1"/>
    </source>
</evidence>
<dbReference type="Pfam" id="PF06965">
    <property type="entry name" value="Na_H_antiport_1"/>
    <property type="match status" value="1"/>
</dbReference>
<keyword evidence="7 9" id="KW-0472">Membrane</keyword>
<evidence type="ECO:0000313" key="11">
    <source>
        <dbReference type="Proteomes" id="UP000256329"/>
    </source>
</evidence>
<dbReference type="GO" id="GO:0006885">
    <property type="term" value="P:regulation of pH"/>
    <property type="evidence" value="ECO:0007669"/>
    <property type="project" value="UniProtKB-UniRule"/>
</dbReference>
<dbReference type="GO" id="GO:0015385">
    <property type="term" value="F:sodium:proton antiporter activity"/>
    <property type="evidence" value="ECO:0007669"/>
    <property type="project" value="UniProtKB-UniRule"/>
</dbReference>
<feature type="transmembrane region" description="Helical" evidence="9">
    <location>
        <begin position="132"/>
        <end position="151"/>
    </location>
</feature>
<dbReference type="NCBIfam" id="NF007111">
    <property type="entry name" value="PRK09560.1"/>
    <property type="match status" value="1"/>
</dbReference>
<feature type="transmembrane region" description="Helical" evidence="9">
    <location>
        <begin position="185"/>
        <end position="203"/>
    </location>
</feature>
<feature type="transmembrane region" description="Helical" evidence="9">
    <location>
        <begin position="69"/>
        <end position="86"/>
    </location>
</feature>
<dbReference type="InterPro" id="IPR004670">
    <property type="entry name" value="NhaA"/>
</dbReference>
<keyword evidence="9" id="KW-0406">Ion transport</keyword>
<evidence type="ECO:0000256" key="1">
    <source>
        <dbReference type="ARBA" id="ARBA00004429"/>
    </source>
</evidence>
<keyword evidence="4 9" id="KW-0812">Transmembrane</keyword>
<comment type="similarity">
    <text evidence="9">Belongs to the NhaA Na(+)/H(+) (TC 2.A.33) antiporter family.</text>
</comment>
<dbReference type="InterPro" id="IPR023171">
    <property type="entry name" value="Na/H_antiporter_dom_sf"/>
</dbReference>
<evidence type="ECO:0000256" key="9">
    <source>
        <dbReference type="HAMAP-Rule" id="MF_01844"/>
    </source>
</evidence>
<dbReference type="AlphaFoldDB" id="A0A3D8P7L4"/>
<keyword evidence="5 9" id="KW-1133">Transmembrane helix</keyword>
<dbReference type="PANTHER" id="PTHR30341:SF0">
    <property type="entry name" value="NA(+)_H(+) ANTIPORTER NHAA"/>
    <property type="match status" value="1"/>
</dbReference>
<comment type="subcellular location">
    <subcellularLocation>
        <location evidence="1">Cell inner membrane</location>
        <topology evidence="1">Multi-pass membrane protein</topology>
    </subcellularLocation>
    <subcellularLocation>
        <location evidence="9">Cell membrane</location>
        <topology evidence="9">Multi-pass membrane protein</topology>
    </subcellularLocation>
</comment>
<dbReference type="OrthoDB" id="9808135at2"/>
<keyword evidence="11" id="KW-1185">Reference proteome</keyword>
<proteinExistence type="inferred from homology"/>
<dbReference type="HAMAP" id="MF_01844">
    <property type="entry name" value="NhaA"/>
    <property type="match status" value="1"/>
</dbReference>
<dbReference type="NCBIfam" id="TIGR00773">
    <property type="entry name" value="NhaA"/>
    <property type="match status" value="1"/>
</dbReference>
<feature type="transmembrane region" description="Helical" evidence="9">
    <location>
        <begin position="20"/>
        <end position="41"/>
    </location>
</feature>
<evidence type="ECO:0000256" key="8">
    <source>
        <dbReference type="ARBA" id="ARBA00023201"/>
    </source>
</evidence>
<keyword evidence="8 9" id="KW-0739">Sodium transport</keyword>
<dbReference type="EMBL" id="QSLN01000001">
    <property type="protein sequence ID" value="RDV84525.1"/>
    <property type="molecule type" value="Genomic_DNA"/>
</dbReference>
<feature type="transmembrane region" description="Helical" evidence="9">
    <location>
        <begin position="263"/>
        <end position="284"/>
    </location>
</feature>
<accession>A0A3D8P7L4</accession>
<comment type="function">
    <text evidence="9">Na(+)/H(+) antiporter that extrudes sodium in exchange for external protons.</text>
</comment>
<name>A0A3D8P7L4_9THEO</name>
<comment type="caution">
    <text evidence="10">The sequence shown here is derived from an EMBL/GenBank/DDBJ whole genome shotgun (WGS) entry which is preliminary data.</text>
</comment>
<comment type="catalytic activity">
    <reaction evidence="9">
        <text>Na(+)(in) + 2 H(+)(out) = Na(+)(out) + 2 H(+)(in)</text>
        <dbReference type="Rhea" id="RHEA:29251"/>
        <dbReference type="ChEBI" id="CHEBI:15378"/>
        <dbReference type="ChEBI" id="CHEBI:29101"/>
    </reaction>
</comment>
<keyword evidence="2 9" id="KW-0050">Antiport</keyword>
<reference evidence="10 11" key="1">
    <citation type="submission" date="2018-08" db="EMBL/GenBank/DDBJ databases">
        <title>Form III RuBisCO-mediated autotrophy in Thermodesulfobium bacteria.</title>
        <authorList>
            <person name="Toshchakov S.V."/>
            <person name="Kublanov I.V."/>
            <person name="Frolov E."/>
            <person name="Bonch-Osmolovskaya E.A."/>
            <person name="Tourova T.P."/>
            <person name="Chernych N.A."/>
            <person name="Lebedinsky A.V."/>
        </authorList>
    </citation>
    <scope>NUCLEOTIDE SEQUENCE [LARGE SCALE GENOMIC DNA]</scope>
    <source>
        <strain evidence="10 11">SR</strain>
    </source>
</reference>
<dbReference type="Proteomes" id="UP000256329">
    <property type="component" value="Unassembled WGS sequence"/>
</dbReference>
<gene>
    <name evidence="9 10" type="primary">nhaA</name>
    <name evidence="10" type="ORF">DXX99_00250</name>
</gene>
<feature type="transmembrane region" description="Helical" evidence="9">
    <location>
        <begin position="106"/>
        <end position="126"/>
    </location>
</feature>
<feature type="transmembrane region" description="Helical" evidence="9">
    <location>
        <begin position="215"/>
        <end position="243"/>
    </location>
</feature>
<evidence type="ECO:0000256" key="2">
    <source>
        <dbReference type="ARBA" id="ARBA00022449"/>
    </source>
</evidence>
<feature type="transmembrane region" description="Helical" evidence="9">
    <location>
        <begin position="337"/>
        <end position="358"/>
    </location>
</feature>
<feature type="transmembrane region" description="Helical" evidence="9">
    <location>
        <begin position="370"/>
        <end position="390"/>
    </location>
</feature>
<sequence>MVARISKLLRPFETFLKHEVASGIVLLVATAVALALANSPLSPSYHQLLERPVSVGIGPFTFTEPVQRWINDGLMAVFFFTVGMEIKREILRGELSAPGKATLPVVAALGGMVLPAVIYLAINWGTPTAHGWGIPIATDIAFALGVLTLAGRNVPRGLAVFLAALAIADDLGAIIVIALFLTEKLFPPALLAAGLVFLALLLLNKLGVRWTPAYFLLGIALWVAVFESGVHATLAGVLLGMTVPAEPGPGEQHSLLERLECRLIPWVSFGILPIFALANAGVTLQAECFKELVKNPVFWGVVLGLFVGKQLGVFLFSYVLVRAGMATLPDGVSWGKLYGAGILCGIGFTMAIFIAELSLKTPVSLEAAKLGIICASLVSGMVGVGVLKLAQEVGK</sequence>
<keyword evidence="3 9" id="KW-1003">Cell membrane</keyword>
<dbReference type="GO" id="GO:0005886">
    <property type="term" value="C:plasma membrane"/>
    <property type="evidence" value="ECO:0007669"/>
    <property type="project" value="UniProtKB-SubCell"/>
</dbReference>
<dbReference type="Gene3D" id="1.20.1530.10">
    <property type="entry name" value="Na+/H+ antiporter like domain"/>
    <property type="match status" value="1"/>
</dbReference>
<evidence type="ECO:0000256" key="6">
    <source>
        <dbReference type="ARBA" id="ARBA00023053"/>
    </source>
</evidence>
<dbReference type="NCBIfam" id="NF007112">
    <property type="entry name" value="PRK09561.1"/>
    <property type="match status" value="1"/>
</dbReference>
<keyword evidence="9" id="KW-0813">Transport</keyword>
<protein>
    <recommendedName>
        <fullName evidence="9">Na(+)/H(+) antiporter NhaA</fullName>
    </recommendedName>
    <alternativeName>
        <fullName evidence="9">Sodium/proton antiporter NhaA</fullName>
    </alternativeName>
</protein>